<keyword evidence="4" id="KW-0812">Transmembrane</keyword>
<dbReference type="Pfam" id="PF00421">
    <property type="entry name" value="PSII"/>
    <property type="match status" value="2"/>
</dbReference>
<evidence type="ECO:0000313" key="10">
    <source>
        <dbReference type="Proteomes" id="UP000636800"/>
    </source>
</evidence>
<evidence type="ECO:0000256" key="1">
    <source>
        <dbReference type="ARBA" id="ARBA00004141"/>
    </source>
</evidence>
<dbReference type="EMBL" id="JADCNL010000012">
    <property type="protein sequence ID" value="KAG0457120.1"/>
    <property type="molecule type" value="Genomic_DNA"/>
</dbReference>
<evidence type="ECO:0000313" key="9">
    <source>
        <dbReference type="EMBL" id="KAG0457120.1"/>
    </source>
</evidence>
<keyword evidence="10" id="KW-1185">Reference proteome</keyword>
<dbReference type="InterPro" id="IPR000932">
    <property type="entry name" value="PS_antenna-like"/>
</dbReference>
<evidence type="ECO:0000256" key="8">
    <source>
        <dbReference type="ARBA" id="ARBA00023276"/>
    </source>
</evidence>
<dbReference type="GO" id="GO:0009523">
    <property type="term" value="C:photosystem II"/>
    <property type="evidence" value="ECO:0007669"/>
    <property type="project" value="UniProtKB-KW"/>
</dbReference>
<keyword evidence="3" id="KW-0602">Photosynthesis</keyword>
<evidence type="ECO:0000256" key="3">
    <source>
        <dbReference type="ARBA" id="ARBA00022531"/>
    </source>
</evidence>
<comment type="caution">
    <text evidence="9">The sequence shown here is derived from an EMBL/GenBank/DDBJ whole genome shotgun (WGS) entry which is preliminary data.</text>
</comment>
<dbReference type="OrthoDB" id="10259545at2759"/>
<evidence type="ECO:0000256" key="7">
    <source>
        <dbReference type="ARBA" id="ARBA00023136"/>
    </source>
</evidence>
<evidence type="ECO:0000256" key="2">
    <source>
        <dbReference type="ARBA" id="ARBA00022494"/>
    </source>
</evidence>
<keyword evidence="2" id="KW-0148">Chlorophyll</keyword>
<keyword evidence="6" id="KW-0157">Chromophore</keyword>
<organism evidence="9 10">
    <name type="scientific">Vanilla planifolia</name>
    <name type="common">Vanilla</name>
    <dbReference type="NCBI Taxonomy" id="51239"/>
    <lineage>
        <taxon>Eukaryota</taxon>
        <taxon>Viridiplantae</taxon>
        <taxon>Streptophyta</taxon>
        <taxon>Embryophyta</taxon>
        <taxon>Tracheophyta</taxon>
        <taxon>Spermatophyta</taxon>
        <taxon>Magnoliopsida</taxon>
        <taxon>Liliopsida</taxon>
        <taxon>Asparagales</taxon>
        <taxon>Orchidaceae</taxon>
        <taxon>Vanilloideae</taxon>
        <taxon>Vanilleae</taxon>
        <taxon>Vanilla</taxon>
    </lineage>
</organism>
<name>A0A835UDG2_VANPL</name>
<keyword evidence="5" id="KW-1133">Transmembrane helix</keyword>
<gene>
    <name evidence="9" type="ORF">HPP92_022277</name>
</gene>
<keyword evidence="8" id="KW-0604">Photosystem II</keyword>
<dbReference type="InterPro" id="IPR036001">
    <property type="entry name" value="PS_II_antenna-like_sf"/>
</dbReference>
<evidence type="ECO:0000256" key="5">
    <source>
        <dbReference type="ARBA" id="ARBA00022989"/>
    </source>
</evidence>
<dbReference type="SUPFAM" id="SSF161077">
    <property type="entry name" value="Photosystem II antenna protein-like"/>
    <property type="match status" value="1"/>
</dbReference>
<evidence type="ECO:0000256" key="4">
    <source>
        <dbReference type="ARBA" id="ARBA00022692"/>
    </source>
</evidence>
<evidence type="ECO:0000256" key="6">
    <source>
        <dbReference type="ARBA" id="ARBA00022991"/>
    </source>
</evidence>
<reference evidence="9 10" key="1">
    <citation type="journal article" date="2020" name="Nat. Food">
        <title>A phased Vanilla planifolia genome enables genetic improvement of flavour and production.</title>
        <authorList>
            <person name="Hasing T."/>
            <person name="Tang H."/>
            <person name="Brym M."/>
            <person name="Khazi F."/>
            <person name="Huang T."/>
            <person name="Chambers A.H."/>
        </authorList>
    </citation>
    <scope>NUCLEOTIDE SEQUENCE [LARGE SCALE GENOMIC DNA]</scope>
    <source>
        <tissue evidence="9">Leaf</tissue>
    </source>
</reference>
<dbReference type="Gene3D" id="3.10.680.10">
    <property type="entry name" value="Photosystem II CP47 reaction center protein"/>
    <property type="match status" value="2"/>
</dbReference>
<dbReference type="GO" id="GO:0016168">
    <property type="term" value="F:chlorophyll binding"/>
    <property type="evidence" value="ECO:0007669"/>
    <property type="project" value="UniProtKB-KW"/>
</dbReference>
<dbReference type="Proteomes" id="UP000636800">
    <property type="component" value="Chromosome 12"/>
</dbReference>
<sequence>MAFVVAGAMWYGLATTPIELFGPTCYQWDQGYFQQEIDRRVVVGLPENMSLSEAWAKIPEKLAFYDYIGNNPAKGGLFRAGSMDNGDGISVGWLDRDGIVRADVPFRRAESKYSVEQVGIILRSQRITIMSFIYNYNEMEEKIQ</sequence>
<proteinExistence type="predicted"/>
<protein>
    <submittedName>
        <fullName evidence="9">Uncharacterized protein</fullName>
    </submittedName>
</protein>
<dbReference type="AlphaFoldDB" id="A0A835UDG2"/>
<keyword evidence="7" id="KW-0472">Membrane</keyword>
<comment type="subcellular location">
    <subcellularLocation>
        <location evidence="1">Membrane</location>
        <topology evidence="1">Multi-pass membrane protein</topology>
    </subcellularLocation>
</comment>
<dbReference type="GO" id="GO:0009767">
    <property type="term" value="P:photosynthetic electron transport chain"/>
    <property type="evidence" value="ECO:0007669"/>
    <property type="project" value="InterPro"/>
</dbReference>
<accession>A0A835UDG2</accession>